<reference evidence="2 3" key="1">
    <citation type="submission" date="2014-02" db="EMBL/GenBank/DDBJ databases">
        <title>Single nucleus genome sequencing reveals high similarity among nuclei of an endomycorrhizal fungus.</title>
        <authorList>
            <person name="Lin K."/>
            <person name="Geurts R."/>
            <person name="Zhang Z."/>
            <person name="Limpens E."/>
            <person name="Saunders D.G."/>
            <person name="Mu D."/>
            <person name="Pang E."/>
            <person name="Cao H."/>
            <person name="Cha H."/>
            <person name="Lin T."/>
            <person name="Zhou Q."/>
            <person name="Shang Y."/>
            <person name="Li Y."/>
            <person name="Ivanov S."/>
            <person name="Sharma T."/>
            <person name="Velzen R.V."/>
            <person name="Ruijter N.D."/>
            <person name="Aanen D.K."/>
            <person name="Win J."/>
            <person name="Kamoun S."/>
            <person name="Bisseling T."/>
            <person name="Huang S."/>
        </authorList>
    </citation>
    <scope>NUCLEOTIDE SEQUENCE [LARGE SCALE GENOMIC DNA]</scope>
    <source>
        <strain evidence="3">DAOM197198w</strain>
    </source>
</reference>
<dbReference type="Gene3D" id="1.10.510.10">
    <property type="entry name" value="Transferase(Phosphotransferase) domain 1"/>
    <property type="match status" value="1"/>
</dbReference>
<evidence type="ECO:0000313" key="2">
    <source>
        <dbReference type="EMBL" id="EXX60226.1"/>
    </source>
</evidence>
<dbReference type="OrthoDB" id="10261027at2759"/>
<dbReference type="GO" id="GO:0004672">
    <property type="term" value="F:protein kinase activity"/>
    <property type="evidence" value="ECO:0007669"/>
    <property type="project" value="InterPro"/>
</dbReference>
<comment type="caution">
    <text evidence="2">The sequence shown here is derived from an EMBL/GenBank/DDBJ whole genome shotgun (WGS) entry which is preliminary data.</text>
</comment>
<feature type="domain" description="Serine-threonine/tyrosine-protein kinase catalytic" evidence="1">
    <location>
        <begin position="2"/>
        <end position="64"/>
    </location>
</feature>
<dbReference type="EMBL" id="JEMT01025991">
    <property type="protein sequence ID" value="EXX60226.1"/>
    <property type="molecule type" value="Genomic_DNA"/>
</dbReference>
<accession>A0A015KKJ5</accession>
<dbReference type="AlphaFoldDB" id="A0A015KKJ5"/>
<dbReference type="InterPro" id="IPR011009">
    <property type="entry name" value="Kinase-like_dom_sf"/>
</dbReference>
<evidence type="ECO:0000259" key="1">
    <source>
        <dbReference type="Pfam" id="PF07714"/>
    </source>
</evidence>
<dbReference type="Proteomes" id="UP000022910">
    <property type="component" value="Unassembled WGS sequence"/>
</dbReference>
<protein>
    <recommendedName>
        <fullName evidence="1">Serine-threonine/tyrosine-protein kinase catalytic domain-containing protein</fullName>
    </recommendedName>
</protein>
<evidence type="ECO:0000313" key="3">
    <source>
        <dbReference type="Proteomes" id="UP000022910"/>
    </source>
</evidence>
<gene>
    <name evidence="2" type="ORF">RirG_181890</name>
</gene>
<dbReference type="SUPFAM" id="SSF56112">
    <property type="entry name" value="Protein kinase-like (PK-like)"/>
    <property type="match status" value="1"/>
</dbReference>
<proteinExistence type="predicted"/>
<sequence>MIMRELMTGRRPFCDKNHEAELIIEICDGVRPLIVTNAPEGYVELMQKCWHPDPNKRPPVTDLEYKIRKLLLEDPCKIMKSPDIGPITNNPHAIYKSKTFK</sequence>
<dbReference type="InterPro" id="IPR001245">
    <property type="entry name" value="Ser-Thr/Tyr_kinase_cat_dom"/>
</dbReference>
<keyword evidence="3" id="KW-1185">Reference proteome</keyword>
<organism evidence="2 3">
    <name type="scientific">Rhizophagus irregularis (strain DAOM 197198w)</name>
    <name type="common">Glomus intraradices</name>
    <dbReference type="NCBI Taxonomy" id="1432141"/>
    <lineage>
        <taxon>Eukaryota</taxon>
        <taxon>Fungi</taxon>
        <taxon>Fungi incertae sedis</taxon>
        <taxon>Mucoromycota</taxon>
        <taxon>Glomeromycotina</taxon>
        <taxon>Glomeromycetes</taxon>
        <taxon>Glomerales</taxon>
        <taxon>Glomeraceae</taxon>
        <taxon>Rhizophagus</taxon>
    </lineage>
</organism>
<name>A0A015KKJ5_RHIIW</name>
<dbReference type="Pfam" id="PF07714">
    <property type="entry name" value="PK_Tyr_Ser-Thr"/>
    <property type="match status" value="1"/>
</dbReference>
<dbReference type="HOGENOM" id="CLU_000288_7_16_1"/>